<feature type="domain" description="MobA-like NTP transferase" evidence="2">
    <location>
        <begin position="2"/>
        <end position="129"/>
    </location>
</feature>
<dbReference type="GO" id="GO:0016779">
    <property type="term" value="F:nucleotidyltransferase activity"/>
    <property type="evidence" value="ECO:0007669"/>
    <property type="project" value="UniProtKB-ARBA"/>
</dbReference>
<name>W0JRY4_9EURY</name>
<dbReference type="Gene3D" id="3.90.550.10">
    <property type="entry name" value="Spore Coat Polysaccharide Biosynthesis Protein SpsA, Chain A"/>
    <property type="match status" value="1"/>
</dbReference>
<dbReference type="InterPro" id="IPR025877">
    <property type="entry name" value="MobA-like_NTP_Trfase"/>
</dbReference>
<feature type="region of interest" description="Disordered" evidence="1">
    <location>
        <begin position="1"/>
        <end position="20"/>
    </location>
</feature>
<accession>W0JRY4</accession>
<gene>
    <name evidence="3" type="ORF">HALLA_15875</name>
</gene>
<dbReference type="Pfam" id="PF12804">
    <property type="entry name" value="NTP_transf_3"/>
    <property type="match status" value="1"/>
</dbReference>
<dbReference type="eggNOG" id="arCOG01871">
    <property type="taxonomic scope" value="Archaea"/>
</dbReference>
<dbReference type="AlphaFoldDB" id="W0JRY4"/>
<evidence type="ECO:0000313" key="4">
    <source>
        <dbReference type="Proteomes" id="UP000019024"/>
    </source>
</evidence>
<dbReference type="GeneID" id="25145896"/>
<keyword evidence="4" id="KW-1185">Reference proteome</keyword>
<dbReference type="PATRIC" id="fig|797299.3.peg.2174"/>
<keyword evidence="3" id="KW-0808">Transferase</keyword>
<evidence type="ECO:0000259" key="2">
    <source>
        <dbReference type="Pfam" id="PF12804"/>
    </source>
</evidence>
<feature type="compositionally biased region" description="Basic and acidic residues" evidence="1">
    <location>
        <begin position="7"/>
        <end position="18"/>
    </location>
</feature>
<dbReference type="EMBL" id="CP007055">
    <property type="protein sequence ID" value="AHG00057.1"/>
    <property type="molecule type" value="Genomic_DNA"/>
</dbReference>
<proteinExistence type="predicted"/>
<evidence type="ECO:0000256" key="1">
    <source>
        <dbReference type="SAM" id="MobiDB-lite"/>
    </source>
</evidence>
<reference evidence="3 4" key="1">
    <citation type="submission" date="2014-01" db="EMBL/GenBank/DDBJ databases">
        <authorList>
            <consortium name="DOE Joint Genome Institute"/>
            <person name="Anderson I."/>
            <person name="Huntemann M."/>
            <person name="Han J."/>
            <person name="Chen A."/>
            <person name="Kyrpides N."/>
            <person name="Mavromatis K."/>
            <person name="Markowitz V."/>
            <person name="Palaniappan K."/>
            <person name="Ivanova N."/>
            <person name="Schaumberg A."/>
            <person name="Pati A."/>
            <person name="Liolios K."/>
            <person name="Nordberg H.P."/>
            <person name="Cantor M.N."/>
            <person name="Hua S.X."/>
            <person name="Woyke T."/>
        </authorList>
    </citation>
    <scope>NUCLEOTIDE SEQUENCE [LARGE SCALE GENOMIC DNA]</scope>
    <source>
        <strain evidence="3 4">XH-48</strain>
    </source>
</reference>
<organism evidence="3 4">
    <name type="scientific">Halostagnicola larsenii XH-48</name>
    <dbReference type="NCBI Taxonomy" id="797299"/>
    <lineage>
        <taxon>Archaea</taxon>
        <taxon>Methanobacteriati</taxon>
        <taxon>Methanobacteriota</taxon>
        <taxon>Stenosarchaea group</taxon>
        <taxon>Halobacteria</taxon>
        <taxon>Halobacteriales</taxon>
        <taxon>Natrialbaceae</taxon>
        <taxon>Halostagnicola</taxon>
    </lineage>
</organism>
<dbReference type="OrthoDB" id="9782at2157"/>
<dbReference type="Proteomes" id="UP000019024">
    <property type="component" value="Chromosome"/>
</dbReference>
<dbReference type="SUPFAM" id="SSF53448">
    <property type="entry name" value="Nucleotide-diphospho-sugar transferases"/>
    <property type="match status" value="1"/>
</dbReference>
<protein>
    <submittedName>
        <fullName evidence="3">GTP:adenosylcobinamide-phosphateguanylyl transferase-like protein</fullName>
    </submittedName>
</protein>
<dbReference type="InterPro" id="IPR029044">
    <property type="entry name" value="Nucleotide-diphossugar_trans"/>
</dbReference>
<dbReference type="KEGG" id="hlr:HALLA_15875"/>
<evidence type="ECO:0000313" key="3">
    <source>
        <dbReference type="EMBL" id="AHG00057.1"/>
    </source>
</evidence>
<dbReference type="STRING" id="797299.HALLA_15875"/>
<dbReference type="HOGENOM" id="CLU_098907_0_0_2"/>
<sequence>MCGGRGTRFDGPEEKPLHPIDGIPMLERVRHALEASRVESIYAAVSPNATETATHLEATDGVEPIETVGDGYVADLVAALERPELARPVLTVGADLPALEGSVLDRIVHQHGDAGASRTVCVPAALKRRLGIQVESRLESAPHLVPTGVNVVGTAEKDMTHVSYDPRLAINVNRLEDTHIASDIAPDVRSDPGNLEGQSCE</sequence>
<dbReference type="RefSeq" id="WP_049953292.1">
    <property type="nucleotide sequence ID" value="NZ_CP007055.1"/>
</dbReference>